<dbReference type="Pfam" id="PF04341">
    <property type="entry name" value="DUF485"/>
    <property type="match status" value="1"/>
</dbReference>
<keyword evidence="1" id="KW-0472">Membrane</keyword>
<organism evidence="2">
    <name type="scientific">Schlesneria paludicola</name>
    <dbReference type="NCBI Taxonomy" id="360056"/>
    <lineage>
        <taxon>Bacteria</taxon>
        <taxon>Pseudomonadati</taxon>
        <taxon>Planctomycetota</taxon>
        <taxon>Planctomycetia</taxon>
        <taxon>Planctomycetales</taxon>
        <taxon>Planctomycetaceae</taxon>
        <taxon>Schlesneria</taxon>
    </lineage>
</organism>
<proteinExistence type="predicted"/>
<keyword evidence="1" id="KW-0812">Transmembrane</keyword>
<keyword evidence="1" id="KW-1133">Transmembrane helix</keyword>
<dbReference type="AlphaFoldDB" id="A0A7C4QTC8"/>
<evidence type="ECO:0000313" key="2">
    <source>
        <dbReference type="EMBL" id="HGT40928.1"/>
    </source>
</evidence>
<comment type="caution">
    <text evidence="2">The sequence shown here is derived from an EMBL/GenBank/DDBJ whole genome shotgun (WGS) entry which is preliminary data.</text>
</comment>
<feature type="transmembrane region" description="Helical" evidence="1">
    <location>
        <begin position="26"/>
        <end position="47"/>
    </location>
</feature>
<sequence length="110" mass="11820">MALLGHGTHTPAEREDPRLITRNARYGLWLFSVYLVIYGTFVIVNAFTPQVMATSAGGVNLAVVYGMGLIATAMVLALIYTLLCRRGLPVESRAVGHAPTSRLADGETSQ</sequence>
<evidence type="ECO:0000256" key="1">
    <source>
        <dbReference type="SAM" id="Phobius"/>
    </source>
</evidence>
<gene>
    <name evidence="2" type="ORF">ENS64_16915</name>
</gene>
<dbReference type="InterPro" id="IPR007436">
    <property type="entry name" value="DUF485"/>
</dbReference>
<feature type="transmembrane region" description="Helical" evidence="1">
    <location>
        <begin position="59"/>
        <end position="83"/>
    </location>
</feature>
<dbReference type="EMBL" id="DSVQ01000019">
    <property type="protein sequence ID" value="HGT40928.1"/>
    <property type="molecule type" value="Genomic_DNA"/>
</dbReference>
<reference evidence="2" key="1">
    <citation type="journal article" date="2020" name="mSystems">
        <title>Genome- and Community-Level Interaction Insights into Carbon Utilization and Element Cycling Functions of Hydrothermarchaeota in Hydrothermal Sediment.</title>
        <authorList>
            <person name="Zhou Z."/>
            <person name="Liu Y."/>
            <person name="Xu W."/>
            <person name="Pan J."/>
            <person name="Luo Z.H."/>
            <person name="Li M."/>
        </authorList>
    </citation>
    <scope>NUCLEOTIDE SEQUENCE [LARGE SCALE GENOMIC DNA]</scope>
    <source>
        <strain evidence="2">SpSt-508</strain>
    </source>
</reference>
<name>A0A7C4QTC8_9PLAN</name>
<protein>
    <submittedName>
        <fullName evidence="2">DUF485 domain-containing protein</fullName>
    </submittedName>
</protein>
<accession>A0A7C4QTC8</accession>